<dbReference type="CDD" id="cd00657">
    <property type="entry name" value="Ferritin_like"/>
    <property type="match status" value="1"/>
</dbReference>
<dbReference type="EMBL" id="JAHQCS010000135">
    <property type="protein sequence ID" value="MBU9713439.1"/>
    <property type="molecule type" value="Genomic_DNA"/>
</dbReference>
<dbReference type="Pfam" id="PF02915">
    <property type="entry name" value="Rubrerythrin"/>
    <property type="match status" value="1"/>
</dbReference>
<evidence type="ECO:0000259" key="1">
    <source>
        <dbReference type="Pfam" id="PF02915"/>
    </source>
</evidence>
<proteinExistence type="predicted"/>
<reference evidence="2 3" key="1">
    <citation type="submission" date="2021-06" db="EMBL/GenBank/DDBJ databases">
        <title>Bacillus sp. RD4P76, an endophyte from a halophyte.</title>
        <authorList>
            <person name="Sun J.-Q."/>
        </authorList>
    </citation>
    <scope>NUCLEOTIDE SEQUENCE [LARGE SCALE GENOMIC DNA]</scope>
    <source>
        <strain evidence="2 3">CGMCC 1.15917</strain>
    </source>
</reference>
<gene>
    <name evidence="2" type="ORF">KS419_17055</name>
</gene>
<sequence length="143" mass="16916">MYSSTNQSMNGDMNQFLLDLQYAMDGEYSAIQCYEKMAGQASNKKEMDQILEIRDDEFRHYEQFSQIYTSLTGQQYSPELNETCPENYRIALLKAFENEQKAVDFYLDMSERAPQGYIRRILRKVAAEEQNHAIWFLSYLTIR</sequence>
<comment type="caution">
    <text evidence="2">The sequence shown here is derived from an EMBL/GenBank/DDBJ whole genome shotgun (WGS) entry which is preliminary data.</text>
</comment>
<evidence type="ECO:0000313" key="2">
    <source>
        <dbReference type="EMBL" id="MBU9713439.1"/>
    </source>
</evidence>
<dbReference type="InterPro" id="IPR003251">
    <property type="entry name" value="Rr_diiron-bd_dom"/>
</dbReference>
<organism evidence="2 3">
    <name type="scientific">Evansella tamaricis</name>
    <dbReference type="NCBI Taxonomy" id="2069301"/>
    <lineage>
        <taxon>Bacteria</taxon>
        <taxon>Bacillati</taxon>
        <taxon>Bacillota</taxon>
        <taxon>Bacilli</taxon>
        <taxon>Bacillales</taxon>
        <taxon>Bacillaceae</taxon>
        <taxon>Evansella</taxon>
    </lineage>
</organism>
<keyword evidence="3" id="KW-1185">Reference proteome</keyword>
<evidence type="ECO:0000313" key="3">
    <source>
        <dbReference type="Proteomes" id="UP000784880"/>
    </source>
</evidence>
<dbReference type="RefSeq" id="WP_217067593.1">
    <property type="nucleotide sequence ID" value="NZ_JAHQCS010000135.1"/>
</dbReference>
<feature type="domain" description="Rubrerythrin diiron-binding" evidence="1">
    <location>
        <begin position="92"/>
        <end position="138"/>
    </location>
</feature>
<protein>
    <submittedName>
        <fullName evidence="2">Ferritin-like domain-containing protein</fullName>
    </submittedName>
</protein>
<dbReference type="Proteomes" id="UP000784880">
    <property type="component" value="Unassembled WGS sequence"/>
</dbReference>
<name>A0ABS6JJR5_9BACI</name>
<accession>A0ABS6JJR5</accession>